<keyword evidence="2" id="KW-1015">Disulfide bond</keyword>
<evidence type="ECO:0000256" key="1">
    <source>
        <dbReference type="ARBA" id="ARBA00022729"/>
    </source>
</evidence>
<dbReference type="InterPro" id="IPR050488">
    <property type="entry name" value="Ig_Fc_receptor"/>
</dbReference>
<proteinExistence type="predicted"/>
<feature type="domain" description="Ig-like" evidence="5">
    <location>
        <begin position="23"/>
        <end position="103"/>
    </location>
</feature>
<reference evidence="6" key="1">
    <citation type="journal article" date="2010" name="Science">
        <title>The genome of the Western clawed frog Xenopus tropicalis.</title>
        <authorList>
            <person name="Hellsten U."/>
            <person name="Harland R.M."/>
            <person name="Gilchrist M.J."/>
            <person name="Hendrix D."/>
            <person name="Jurka J."/>
            <person name="Kapitonov V."/>
            <person name="Ovcharenko I."/>
            <person name="Putnam N.H."/>
            <person name="Shu S."/>
            <person name="Taher L."/>
            <person name="Blitz I.L."/>
            <person name="Blumberg B."/>
            <person name="Dichmann D.S."/>
            <person name="Dubchak I."/>
            <person name="Amaya E."/>
            <person name="Detter J.C."/>
            <person name="Fletcher R."/>
            <person name="Gerhard D.S."/>
            <person name="Goodstein D."/>
            <person name="Graves T."/>
            <person name="Grigoriev I.V."/>
            <person name="Grimwood J."/>
            <person name="Kawashima T."/>
            <person name="Lindquist E."/>
            <person name="Lucas S.M."/>
            <person name="Mead P.E."/>
            <person name="Mitros T."/>
            <person name="Ogino H."/>
            <person name="Ohta Y."/>
            <person name="Poliakov A.V."/>
            <person name="Pollet N."/>
            <person name="Robert J."/>
            <person name="Salamov A."/>
            <person name="Sater A.K."/>
            <person name="Schmutz J."/>
            <person name="Terry A."/>
            <person name="Vize P.D."/>
            <person name="Warren W.C."/>
            <person name="Wells D."/>
            <person name="Wills A."/>
            <person name="Wilson R.K."/>
            <person name="Zimmerman L.B."/>
            <person name="Zorn A.M."/>
            <person name="Grainger R."/>
            <person name="Grammer T."/>
            <person name="Khokha M.K."/>
            <person name="Richardson P.M."/>
            <person name="Rokhsar D.S."/>
        </authorList>
    </citation>
    <scope>NUCLEOTIDE SEQUENCE [LARGE SCALE GENOMIC DNA]</scope>
    <source>
        <strain evidence="6">Nigerian</strain>
    </source>
</reference>
<dbReference type="SUPFAM" id="SSF48726">
    <property type="entry name" value="Immunoglobulin"/>
    <property type="match status" value="4"/>
</dbReference>
<dbReference type="Pfam" id="PF13895">
    <property type="entry name" value="Ig_2"/>
    <property type="match status" value="1"/>
</dbReference>
<evidence type="ECO:0000259" key="5">
    <source>
        <dbReference type="PROSITE" id="PS50835"/>
    </source>
</evidence>
<keyword evidence="3" id="KW-0393">Immunoglobulin domain</keyword>
<dbReference type="InterPro" id="IPR013783">
    <property type="entry name" value="Ig-like_fold"/>
</dbReference>
<accession>A0A803K643</accession>
<feature type="chain" id="PRO_5031158257" description="Ig-like domain-containing protein" evidence="4">
    <location>
        <begin position="19"/>
        <end position="399"/>
    </location>
</feature>
<feature type="signal peptide" evidence="4">
    <location>
        <begin position="1"/>
        <end position="18"/>
    </location>
</feature>
<dbReference type="PANTHER" id="PTHR11481:SF64">
    <property type="entry name" value="FC RECEPTOR-LIKE PROTEIN 4"/>
    <property type="match status" value="1"/>
</dbReference>
<dbReference type="Pfam" id="PF13927">
    <property type="entry name" value="Ig_3"/>
    <property type="match status" value="1"/>
</dbReference>
<dbReference type="AlphaFoldDB" id="A0A803K643"/>
<dbReference type="InParanoid" id="A0A803K643"/>
<evidence type="ECO:0000256" key="2">
    <source>
        <dbReference type="ARBA" id="ARBA00023157"/>
    </source>
</evidence>
<sequence>MAPLAFIFTIFLSLEVSGGTIRPVVSLWPNWVPVYNGDSLTLICNVPLLAEGNQWFRWYQNNNELGNLKQNLSIPSMHWNDRGNYQCQTDTSDKSDALRLDLSYDQIVLQAPPTVRQGDMLFLRCRGWNGYKEKSAVFYKDGVVIDLPANKSVLNAGKADRNTAGNYKCSKVPDYSSPKYSKEEFIYIEEGPARSVLSLSPVWSTILTGDSVTLTCSLAPTVSENGRIAQRRRYSWYKDGSWIEGDQQSITIHSAKLKESGSYQCQAGASERSYPVRLDVSSSKLILQGPTEIYEGDSLTLRCHSRFGGSKKEITLYKDNKFLLTSFKDESIDLGRVDMNASGIYRCAQATNSDERSISVTELFSPPQIKVSPDQVTEGDHMTITCGTKLRPHRETTEL</sequence>
<keyword evidence="1 4" id="KW-0732">Signal</keyword>
<dbReference type="InterPro" id="IPR003599">
    <property type="entry name" value="Ig_sub"/>
</dbReference>
<evidence type="ECO:0000256" key="3">
    <source>
        <dbReference type="ARBA" id="ARBA00023319"/>
    </source>
</evidence>
<dbReference type="Gene3D" id="2.60.40.10">
    <property type="entry name" value="Immunoglobulins"/>
    <property type="match status" value="4"/>
</dbReference>
<organism evidence="6">
    <name type="scientific">Xenopus tropicalis</name>
    <name type="common">Western clawed frog</name>
    <name type="synonym">Silurana tropicalis</name>
    <dbReference type="NCBI Taxonomy" id="8364"/>
    <lineage>
        <taxon>Eukaryota</taxon>
        <taxon>Metazoa</taxon>
        <taxon>Chordata</taxon>
        <taxon>Craniata</taxon>
        <taxon>Vertebrata</taxon>
        <taxon>Euteleostomi</taxon>
        <taxon>Amphibia</taxon>
        <taxon>Batrachia</taxon>
        <taxon>Anura</taxon>
        <taxon>Pipoidea</taxon>
        <taxon>Pipidae</taxon>
        <taxon>Xenopodinae</taxon>
        <taxon>Xenopus</taxon>
        <taxon>Silurana</taxon>
    </lineage>
</organism>
<dbReference type="PANTHER" id="PTHR11481">
    <property type="entry name" value="IMMUNOGLOBULIN FC RECEPTOR"/>
    <property type="match status" value="1"/>
</dbReference>
<evidence type="ECO:0000313" key="6">
    <source>
        <dbReference type="Ensembl" id="ENSXETP00000115730"/>
    </source>
</evidence>
<dbReference type="InterPro" id="IPR003598">
    <property type="entry name" value="Ig_sub2"/>
</dbReference>
<dbReference type="SMART" id="SM00408">
    <property type="entry name" value="IGc2"/>
    <property type="match status" value="4"/>
</dbReference>
<protein>
    <recommendedName>
        <fullName evidence="5">Ig-like domain-containing protein</fullName>
    </recommendedName>
</protein>
<dbReference type="InterPro" id="IPR013151">
    <property type="entry name" value="Immunoglobulin_dom"/>
</dbReference>
<dbReference type="Ensembl" id="ENSXETT00000121939">
    <property type="protein sequence ID" value="ENSXETP00000115730"/>
    <property type="gene ID" value="ENSXETG00000044707"/>
</dbReference>
<dbReference type="PROSITE" id="PS50835">
    <property type="entry name" value="IG_LIKE"/>
    <property type="match status" value="2"/>
</dbReference>
<dbReference type="InterPro" id="IPR007110">
    <property type="entry name" value="Ig-like_dom"/>
</dbReference>
<dbReference type="SMART" id="SM00409">
    <property type="entry name" value="IG"/>
    <property type="match status" value="3"/>
</dbReference>
<reference evidence="6" key="2">
    <citation type="submission" date="2021-03" db="UniProtKB">
        <authorList>
            <consortium name="Ensembl"/>
        </authorList>
    </citation>
    <scope>IDENTIFICATION</scope>
</reference>
<dbReference type="InterPro" id="IPR036179">
    <property type="entry name" value="Ig-like_dom_sf"/>
</dbReference>
<feature type="domain" description="Ig-like" evidence="5">
    <location>
        <begin position="192"/>
        <end position="281"/>
    </location>
</feature>
<evidence type="ECO:0000256" key="4">
    <source>
        <dbReference type="SAM" id="SignalP"/>
    </source>
</evidence>
<name>A0A803K643_XENTR</name>
<dbReference type="Pfam" id="PF00047">
    <property type="entry name" value="ig"/>
    <property type="match status" value="1"/>
</dbReference>
<dbReference type="GeneTree" id="ENSGT01050000244808"/>